<organism evidence="1 2">
    <name type="scientific">Paenimyroides ceti</name>
    <dbReference type="NCBI Taxonomy" id="395087"/>
    <lineage>
        <taxon>Bacteria</taxon>
        <taxon>Pseudomonadati</taxon>
        <taxon>Bacteroidota</taxon>
        <taxon>Flavobacteriia</taxon>
        <taxon>Flavobacteriales</taxon>
        <taxon>Flavobacteriaceae</taxon>
        <taxon>Paenimyroides</taxon>
    </lineage>
</organism>
<dbReference type="RefSeq" id="WP_290365697.1">
    <property type="nucleotide sequence ID" value="NZ_JAUFQU010000096.1"/>
</dbReference>
<name>A0ABT8D2Q1_9FLAO</name>
<dbReference type="InterPro" id="IPR024079">
    <property type="entry name" value="MetalloPept_cat_dom_sf"/>
</dbReference>
<reference evidence="2" key="1">
    <citation type="journal article" date="2019" name="Int. J. Syst. Evol. Microbiol.">
        <title>The Global Catalogue of Microorganisms (GCM) 10K type strain sequencing project: providing services to taxonomists for standard genome sequencing and annotation.</title>
        <authorList>
            <consortium name="The Broad Institute Genomics Platform"/>
            <consortium name="The Broad Institute Genome Sequencing Center for Infectious Disease"/>
            <person name="Wu L."/>
            <person name="Ma J."/>
        </authorList>
    </citation>
    <scope>NUCLEOTIDE SEQUENCE [LARGE SCALE GENOMIC DNA]</scope>
    <source>
        <strain evidence="2">CECT 7184</strain>
    </source>
</reference>
<proteinExistence type="predicted"/>
<dbReference type="Gene3D" id="3.40.390.10">
    <property type="entry name" value="Collagenase (Catalytic Domain)"/>
    <property type="match status" value="1"/>
</dbReference>
<evidence type="ECO:0000313" key="1">
    <source>
        <dbReference type="EMBL" id="MDN3710596.1"/>
    </source>
</evidence>
<protein>
    <submittedName>
        <fullName evidence="1">Uncharacterized protein</fullName>
    </submittedName>
</protein>
<comment type="caution">
    <text evidence="1">The sequence shown here is derived from an EMBL/GenBank/DDBJ whole genome shotgun (WGS) entry which is preliminary data.</text>
</comment>
<dbReference type="EMBL" id="JAUFQU010000096">
    <property type="protein sequence ID" value="MDN3710596.1"/>
    <property type="molecule type" value="Genomic_DNA"/>
</dbReference>
<accession>A0ABT8D2Q1</accession>
<keyword evidence="2" id="KW-1185">Reference proteome</keyword>
<dbReference type="Proteomes" id="UP001242368">
    <property type="component" value="Unassembled WGS sequence"/>
</dbReference>
<gene>
    <name evidence="1" type="ORF">QW060_27850</name>
</gene>
<evidence type="ECO:0000313" key="2">
    <source>
        <dbReference type="Proteomes" id="UP001242368"/>
    </source>
</evidence>
<sequence>MIPERVFNAEGNLVDWWTKTDLEQFTTLGKSLSKQLQCFTAI</sequence>